<dbReference type="Proteomes" id="UP001250214">
    <property type="component" value="Unassembled WGS sequence"/>
</dbReference>
<dbReference type="SUPFAM" id="SSF56281">
    <property type="entry name" value="Metallo-hydrolase/oxidoreductase"/>
    <property type="match status" value="1"/>
</dbReference>
<proteinExistence type="predicted"/>
<dbReference type="PANTHER" id="PTHR42951">
    <property type="entry name" value="METALLO-BETA-LACTAMASE DOMAIN-CONTAINING"/>
    <property type="match status" value="1"/>
</dbReference>
<dbReference type="CDD" id="cd07726">
    <property type="entry name" value="ST1585-like_MBL-fold"/>
    <property type="match status" value="1"/>
</dbReference>
<dbReference type="InterPro" id="IPR037482">
    <property type="entry name" value="ST1585_MBL-fold"/>
</dbReference>
<dbReference type="InterPro" id="IPR001279">
    <property type="entry name" value="Metallo-B-lactamas"/>
</dbReference>
<organism evidence="2 3">
    <name type="scientific">Lipingzhangella rawalii</name>
    <dbReference type="NCBI Taxonomy" id="2055835"/>
    <lineage>
        <taxon>Bacteria</taxon>
        <taxon>Bacillati</taxon>
        <taxon>Actinomycetota</taxon>
        <taxon>Actinomycetes</taxon>
        <taxon>Streptosporangiales</taxon>
        <taxon>Nocardiopsidaceae</taxon>
        <taxon>Lipingzhangella</taxon>
    </lineage>
</organism>
<sequence length="301" mass="32794">MLAGYPGVTSAYLIRTQRPCLIEVGAAGSAELLRDAVQYLGVGAADLATIAVTHIHLDHAGGVGDMARLFPTAEVVVHQRGARHLADPSRLMHSSRQVWGDRLDVLFGELLPTEASRIRAVDEIGQIDLGAGRKLTTHYSPGHAKHHVGLVDSVTGDLYVGDAAGVYNPHTSDLRPATPPPDFDLDAGLDSLALFRDIAPQRLMFSHFGAVHAVQSTLDRAEEELRLWVETVRSARGTKPDLDHAVAMVREQVMSRYKPLPADAPVESQQVMELFSGAESNTNGIWHWLDRLEAEQRGDRS</sequence>
<dbReference type="PANTHER" id="PTHR42951:SF22">
    <property type="entry name" value="METALLO BETA-LACTAMASE SUPERFAMILY LIPOPROTEIN"/>
    <property type="match status" value="1"/>
</dbReference>
<dbReference type="InterPro" id="IPR036866">
    <property type="entry name" value="RibonucZ/Hydroxyglut_hydro"/>
</dbReference>
<dbReference type="InterPro" id="IPR050855">
    <property type="entry name" value="NDM-1-like"/>
</dbReference>
<dbReference type="Pfam" id="PF00753">
    <property type="entry name" value="Lactamase_B"/>
    <property type="match status" value="1"/>
</dbReference>
<keyword evidence="3" id="KW-1185">Reference proteome</keyword>
<protein>
    <submittedName>
        <fullName evidence="2">MBL fold metallo-hydrolase</fullName>
    </submittedName>
</protein>
<dbReference type="RefSeq" id="WP_310911177.1">
    <property type="nucleotide sequence ID" value="NZ_JAVLVT010000001.1"/>
</dbReference>
<accession>A0ABU2H038</accession>
<evidence type="ECO:0000313" key="2">
    <source>
        <dbReference type="EMBL" id="MDS1268671.1"/>
    </source>
</evidence>
<dbReference type="SMART" id="SM00849">
    <property type="entry name" value="Lactamase_B"/>
    <property type="match status" value="1"/>
</dbReference>
<evidence type="ECO:0000259" key="1">
    <source>
        <dbReference type="SMART" id="SM00849"/>
    </source>
</evidence>
<gene>
    <name evidence="2" type="ORF">RIF23_00010</name>
</gene>
<feature type="domain" description="Metallo-beta-lactamase" evidence="1">
    <location>
        <begin position="8"/>
        <end position="207"/>
    </location>
</feature>
<reference evidence="3" key="1">
    <citation type="submission" date="2023-07" db="EMBL/GenBank/DDBJ databases">
        <title>Novel species in the genus Lipingzhangella isolated from Sambhar Salt Lake.</title>
        <authorList>
            <person name="Jiya N."/>
            <person name="Kajale S."/>
            <person name="Sharma A."/>
        </authorList>
    </citation>
    <scope>NUCLEOTIDE SEQUENCE [LARGE SCALE GENOMIC DNA]</scope>
    <source>
        <strain evidence="3">LS1_29</strain>
    </source>
</reference>
<comment type="caution">
    <text evidence="2">The sequence shown here is derived from an EMBL/GenBank/DDBJ whole genome shotgun (WGS) entry which is preliminary data.</text>
</comment>
<dbReference type="EMBL" id="JAVLVT010000001">
    <property type="protein sequence ID" value="MDS1268671.1"/>
    <property type="molecule type" value="Genomic_DNA"/>
</dbReference>
<evidence type="ECO:0000313" key="3">
    <source>
        <dbReference type="Proteomes" id="UP001250214"/>
    </source>
</evidence>
<dbReference type="Gene3D" id="3.60.15.10">
    <property type="entry name" value="Ribonuclease Z/Hydroxyacylglutathione hydrolase-like"/>
    <property type="match status" value="1"/>
</dbReference>
<name>A0ABU2H038_9ACTN</name>